<sequence length="79" mass="9570">MSILEAEKIWRPRGESVNQQAKTQTLKREAQHQHAKVGCRDWCGSPAAARPWRRWRRAARRRPSRSTRRRRRRRRVAAW</sequence>
<feature type="region of interest" description="Disordered" evidence="1">
    <location>
        <begin position="54"/>
        <end position="79"/>
    </location>
</feature>
<reference evidence="2" key="2">
    <citation type="journal article" date="2015" name="Data Brief">
        <title>Shoot transcriptome of the giant reed, Arundo donax.</title>
        <authorList>
            <person name="Barrero R.A."/>
            <person name="Guerrero F.D."/>
            <person name="Moolhuijzen P."/>
            <person name="Goolsby J.A."/>
            <person name="Tidwell J."/>
            <person name="Bellgard S.E."/>
            <person name="Bellgard M.I."/>
        </authorList>
    </citation>
    <scope>NUCLEOTIDE SEQUENCE</scope>
    <source>
        <tissue evidence="2">Shoot tissue taken approximately 20 cm above the soil surface</tissue>
    </source>
</reference>
<dbReference type="EMBL" id="GBRH01173796">
    <property type="protein sequence ID" value="JAE24100.1"/>
    <property type="molecule type" value="Transcribed_RNA"/>
</dbReference>
<organism evidence="2">
    <name type="scientific">Arundo donax</name>
    <name type="common">Giant reed</name>
    <name type="synonym">Donax arundinaceus</name>
    <dbReference type="NCBI Taxonomy" id="35708"/>
    <lineage>
        <taxon>Eukaryota</taxon>
        <taxon>Viridiplantae</taxon>
        <taxon>Streptophyta</taxon>
        <taxon>Embryophyta</taxon>
        <taxon>Tracheophyta</taxon>
        <taxon>Spermatophyta</taxon>
        <taxon>Magnoliopsida</taxon>
        <taxon>Liliopsida</taxon>
        <taxon>Poales</taxon>
        <taxon>Poaceae</taxon>
        <taxon>PACMAD clade</taxon>
        <taxon>Arundinoideae</taxon>
        <taxon>Arundineae</taxon>
        <taxon>Arundo</taxon>
    </lineage>
</organism>
<dbReference type="AlphaFoldDB" id="A0A0A9GGB4"/>
<name>A0A0A9GGB4_ARUDO</name>
<protein>
    <submittedName>
        <fullName evidence="2">Uncharacterized protein</fullName>
    </submittedName>
</protein>
<feature type="region of interest" description="Disordered" evidence="1">
    <location>
        <begin position="1"/>
        <end position="20"/>
    </location>
</feature>
<reference evidence="2" key="1">
    <citation type="submission" date="2014-09" db="EMBL/GenBank/DDBJ databases">
        <authorList>
            <person name="Magalhaes I.L.F."/>
            <person name="Oliveira U."/>
            <person name="Santos F.R."/>
            <person name="Vidigal T.H.D.A."/>
            <person name="Brescovit A.D."/>
            <person name="Santos A.J."/>
        </authorList>
    </citation>
    <scope>NUCLEOTIDE SEQUENCE</scope>
    <source>
        <tissue evidence="2">Shoot tissue taken approximately 20 cm above the soil surface</tissue>
    </source>
</reference>
<evidence type="ECO:0000256" key="1">
    <source>
        <dbReference type="SAM" id="MobiDB-lite"/>
    </source>
</evidence>
<proteinExistence type="predicted"/>
<feature type="compositionally biased region" description="Basic and acidic residues" evidence="1">
    <location>
        <begin position="1"/>
        <end position="14"/>
    </location>
</feature>
<accession>A0A0A9GGB4</accession>
<evidence type="ECO:0000313" key="2">
    <source>
        <dbReference type="EMBL" id="JAE24100.1"/>
    </source>
</evidence>